<dbReference type="Proteomes" id="UP000036681">
    <property type="component" value="Unplaced"/>
</dbReference>
<evidence type="ECO:0000313" key="3">
    <source>
        <dbReference type="WBParaSite" id="ALUE_0001724501-mRNA-1"/>
    </source>
</evidence>
<evidence type="ECO:0000313" key="2">
    <source>
        <dbReference type="Proteomes" id="UP000036681"/>
    </source>
</evidence>
<reference evidence="3" key="1">
    <citation type="submission" date="2017-02" db="UniProtKB">
        <authorList>
            <consortium name="WormBaseParasite"/>
        </authorList>
    </citation>
    <scope>IDENTIFICATION</scope>
</reference>
<feature type="compositionally biased region" description="Polar residues" evidence="1">
    <location>
        <begin position="21"/>
        <end position="32"/>
    </location>
</feature>
<name>A0A0M3IG51_ASCLU</name>
<feature type="compositionally biased region" description="Acidic residues" evidence="1">
    <location>
        <begin position="75"/>
        <end position="88"/>
    </location>
</feature>
<proteinExistence type="predicted"/>
<sequence>MSTERRRSLRSDSSRSPSSSGQQTTAQRSSLYPTEELKKLAGSFHSEALDADDGVVHRKSQHSFIQRTRNGSYETTDESESDEELEGEEYSRIIPRSCFYSEFTSFFEWGMYLKFFFCM</sequence>
<feature type="compositionally biased region" description="Basic and acidic residues" evidence="1">
    <location>
        <begin position="1"/>
        <end position="13"/>
    </location>
</feature>
<accession>A0A0M3IG51</accession>
<organism evidence="2 3">
    <name type="scientific">Ascaris lumbricoides</name>
    <name type="common">Giant roundworm</name>
    <dbReference type="NCBI Taxonomy" id="6252"/>
    <lineage>
        <taxon>Eukaryota</taxon>
        <taxon>Metazoa</taxon>
        <taxon>Ecdysozoa</taxon>
        <taxon>Nematoda</taxon>
        <taxon>Chromadorea</taxon>
        <taxon>Rhabditida</taxon>
        <taxon>Spirurina</taxon>
        <taxon>Ascaridomorpha</taxon>
        <taxon>Ascaridoidea</taxon>
        <taxon>Ascarididae</taxon>
        <taxon>Ascaris</taxon>
    </lineage>
</organism>
<feature type="region of interest" description="Disordered" evidence="1">
    <location>
        <begin position="60"/>
        <end position="88"/>
    </location>
</feature>
<protein>
    <submittedName>
        <fullName evidence="3">Teneurin N-terminal domain-containing protein</fullName>
    </submittedName>
</protein>
<feature type="region of interest" description="Disordered" evidence="1">
    <location>
        <begin position="1"/>
        <end position="33"/>
    </location>
</feature>
<dbReference type="AlphaFoldDB" id="A0A0M3IG51"/>
<dbReference type="WBParaSite" id="ALUE_0001724501-mRNA-1">
    <property type="protein sequence ID" value="ALUE_0001724501-mRNA-1"/>
    <property type="gene ID" value="ALUE_0001724501"/>
</dbReference>
<keyword evidence="2" id="KW-1185">Reference proteome</keyword>
<evidence type="ECO:0000256" key="1">
    <source>
        <dbReference type="SAM" id="MobiDB-lite"/>
    </source>
</evidence>